<accession>A0A7R9BTL4</accession>
<keyword evidence="1" id="KW-0472">Membrane</keyword>
<dbReference type="EMBL" id="OA883836">
    <property type="protein sequence ID" value="CAD7279818.1"/>
    <property type="molecule type" value="Genomic_DNA"/>
</dbReference>
<organism evidence="2">
    <name type="scientific">Notodromas monacha</name>
    <dbReference type="NCBI Taxonomy" id="399045"/>
    <lineage>
        <taxon>Eukaryota</taxon>
        <taxon>Metazoa</taxon>
        <taxon>Ecdysozoa</taxon>
        <taxon>Arthropoda</taxon>
        <taxon>Crustacea</taxon>
        <taxon>Oligostraca</taxon>
        <taxon>Ostracoda</taxon>
        <taxon>Podocopa</taxon>
        <taxon>Podocopida</taxon>
        <taxon>Cypridocopina</taxon>
        <taxon>Cypridoidea</taxon>
        <taxon>Cyprididae</taxon>
        <taxon>Notodromas</taxon>
    </lineage>
</organism>
<proteinExistence type="predicted"/>
<dbReference type="EMBL" id="CAJPEX010001799">
    <property type="protein sequence ID" value="CAG0919970.1"/>
    <property type="molecule type" value="Genomic_DNA"/>
</dbReference>
<feature type="transmembrane region" description="Helical" evidence="1">
    <location>
        <begin position="21"/>
        <end position="43"/>
    </location>
</feature>
<reference evidence="2" key="1">
    <citation type="submission" date="2020-11" db="EMBL/GenBank/DDBJ databases">
        <authorList>
            <person name="Tran Van P."/>
        </authorList>
    </citation>
    <scope>NUCLEOTIDE SEQUENCE</scope>
</reference>
<evidence type="ECO:0000256" key="1">
    <source>
        <dbReference type="SAM" id="Phobius"/>
    </source>
</evidence>
<keyword evidence="1" id="KW-1133">Transmembrane helix</keyword>
<evidence type="ECO:0000313" key="3">
    <source>
        <dbReference type="Proteomes" id="UP000678499"/>
    </source>
</evidence>
<dbReference type="AlphaFoldDB" id="A0A7R9BTL4"/>
<protein>
    <submittedName>
        <fullName evidence="2">Uncharacterized protein</fullName>
    </submittedName>
</protein>
<name>A0A7R9BTL4_9CRUS</name>
<keyword evidence="3" id="KW-1185">Reference proteome</keyword>
<dbReference type="Proteomes" id="UP000678499">
    <property type="component" value="Unassembled WGS sequence"/>
</dbReference>
<keyword evidence="1" id="KW-0812">Transmembrane</keyword>
<evidence type="ECO:0000313" key="2">
    <source>
        <dbReference type="EMBL" id="CAD7279818.1"/>
    </source>
</evidence>
<gene>
    <name evidence="2" type="ORF">NMOB1V02_LOCUS7483</name>
</gene>
<sequence>MHPGALCSVIEAAGMTTFADLVGAASAVAGVLLNGYVILVLACTRQQQKLFKRTVRKLWSDDHGLRNTVLTGQVRK</sequence>